<dbReference type="Pfam" id="PF02518">
    <property type="entry name" value="HATPase_c"/>
    <property type="match status" value="1"/>
</dbReference>
<dbReference type="GO" id="GO:0009881">
    <property type="term" value="F:photoreceptor activity"/>
    <property type="evidence" value="ECO:0007669"/>
    <property type="project" value="UniProtKB-KW"/>
</dbReference>
<name>A0A316H886_9SPHI</name>
<keyword evidence="6" id="KW-0716">Sensory transduction</keyword>
<keyword evidence="9" id="KW-0157">Chromophore</keyword>
<evidence type="ECO:0000256" key="4">
    <source>
        <dbReference type="ARBA" id="ARBA00022543"/>
    </source>
</evidence>
<dbReference type="EC" id="2.7.13.3" evidence="3"/>
<proteinExistence type="inferred from homology"/>
<dbReference type="GO" id="GO:0030295">
    <property type="term" value="F:protein kinase activator activity"/>
    <property type="evidence" value="ECO:0007669"/>
    <property type="project" value="TreeGrafter"/>
</dbReference>
<dbReference type="Gene3D" id="3.30.450.40">
    <property type="match status" value="1"/>
</dbReference>
<keyword evidence="5" id="KW-0597">Phosphoprotein</keyword>
<dbReference type="CDD" id="cd00082">
    <property type="entry name" value="HisKA"/>
    <property type="match status" value="1"/>
</dbReference>
<comment type="caution">
    <text evidence="13">The sequence shown here is derived from an EMBL/GenBank/DDBJ whole genome shotgun (WGS) entry which is preliminary data.</text>
</comment>
<accession>A0A316H886</accession>
<dbReference type="FunFam" id="3.30.565.10:FF:000006">
    <property type="entry name" value="Sensor histidine kinase WalK"/>
    <property type="match status" value="1"/>
</dbReference>
<dbReference type="InterPro" id="IPR013654">
    <property type="entry name" value="PAS_2"/>
</dbReference>
<dbReference type="InterPro" id="IPR003594">
    <property type="entry name" value="HATPase_dom"/>
</dbReference>
<dbReference type="PRINTS" id="PR01033">
    <property type="entry name" value="PHYTOCHROME"/>
</dbReference>
<dbReference type="SUPFAM" id="SSF47384">
    <property type="entry name" value="Homodimeric domain of signal transducing histidine kinase"/>
    <property type="match status" value="1"/>
</dbReference>
<dbReference type="SUPFAM" id="SSF55781">
    <property type="entry name" value="GAF domain-like"/>
    <property type="match status" value="2"/>
</dbReference>
<dbReference type="PANTHER" id="PTHR42878:SF15">
    <property type="entry name" value="BACTERIOPHYTOCHROME"/>
    <property type="match status" value="1"/>
</dbReference>
<dbReference type="PROSITE" id="PS50109">
    <property type="entry name" value="HIS_KIN"/>
    <property type="match status" value="1"/>
</dbReference>
<dbReference type="GO" id="GO:0000156">
    <property type="term" value="F:phosphorelay response regulator activity"/>
    <property type="evidence" value="ECO:0007669"/>
    <property type="project" value="TreeGrafter"/>
</dbReference>
<dbReference type="InterPro" id="IPR001294">
    <property type="entry name" value="Phytochrome"/>
</dbReference>
<feature type="domain" description="Histidine kinase" evidence="12">
    <location>
        <begin position="528"/>
        <end position="740"/>
    </location>
</feature>
<dbReference type="PROSITE" id="PS50046">
    <property type="entry name" value="PHYTOCHROME_2"/>
    <property type="match status" value="1"/>
</dbReference>
<evidence type="ECO:0000256" key="7">
    <source>
        <dbReference type="ARBA" id="ARBA00022679"/>
    </source>
</evidence>
<keyword evidence="7" id="KW-0808">Transferase</keyword>
<evidence type="ECO:0000256" key="2">
    <source>
        <dbReference type="ARBA" id="ARBA00006402"/>
    </source>
</evidence>
<feature type="domain" description="Phytochrome chromophore attachment site" evidence="11">
    <location>
        <begin position="146"/>
        <end position="302"/>
    </location>
</feature>
<dbReference type="GO" id="GO:0006355">
    <property type="term" value="P:regulation of DNA-templated transcription"/>
    <property type="evidence" value="ECO:0007669"/>
    <property type="project" value="InterPro"/>
</dbReference>
<dbReference type="PANTHER" id="PTHR42878">
    <property type="entry name" value="TWO-COMPONENT HISTIDINE KINASE"/>
    <property type="match status" value="1"/>
</dbReference>
<dbReference type="Proteomes" id="UP000245678">
    <property type="component" value="Unassembled WGS sequence"/>
</dbReference>
<evidence type="ECO:0000313" key="13">
    <source>
        <dbReference type="EMBL" id="PWK76583.1"/>
    </source>
</evidence>
<dbReference type="Gene3D" id="1.10.287.130">
    <property type="match status" value="1"/>
</dbReference>
<gene>
    <name evidence="13" type="ORF">LX99_03450</name>
</gene>
<dbReference type="GO" id="GO:0007234">
    <property type="term" value="P:osmosensory signaling via phosphorelay pathway"/>
    <property type="evidence" value="ECO:0007669"/>
    <property type="project" value="TreeGrafter"/>
</dbReference>
<dbReference type="InterPro" id="IPR013515">
    <property type="entry name" value="Phytochrome_cen-reg"/>
</dbReference>
<dbReference type="RefSeq" id="WP_109608973.1">
    <property type="nucleotide sequence ID" value="NZ_QGHA01000006.1"/>
</dbReference>
<dbReference type="InterPro" id="IPR005467">
    <property type="entry name" value="His_kinase_dom"/>
</dbReference>
<dbReference type="InterPro" id="IPR035965">
    <property type="entry name" value="PAS-like_dom_sf"/>
</dbReference>
<reference evidence="13 14" key="1">
    <citation type="submission" date="2018-05" db="EMBL/GenBank/DDBJ databases">
        <title>Genomic Encyclopedia of Archaeal and Bacterial Type Strains, Phase II (KMG-II): from individual species to whole genera.</title>
        <authorList>
            <person name="Goeker M."/>
        </authorList>
    </citation>
    <scope>NUCLEOTIDE SEQUENCE [LARGE SCALE GENOMIC DNA]</scope>
    <source>
        <strain evidence="13 14">DSM 19975</strain>
    </source>
</reference>
<dbReference type="GO" id="GO:0000155">
    <property type="term" value="F:phosphorelay sensor kinase activity"/>
    <property type="evidence" value="ECO:0007669"/>
    <property type="project" value="InterPro"/>
</dbReference>
<dbReference type="InterPro" id="IPR050351">
    <property type="entry name" value="BphY/WalK/GraS-like"/>
</dbReference>
<keyword evidence="4" id="KW-0600">Photoreceptor protein</keyword>
<evidence type="ECO:0000259" key="11">
    <source>
        <dbReference type="PROSITE" id="PS50046"/>
    </source>
</evidence>
<evidence type="ECO:0000256" key="9">
    <source>
        <dbReference type="ARBA" id="ARBA00022991"/>
    </source>
</evidence>
<dbReference type="InterPro" id="IPR029016">
    <property type="entry name" value="GAF-like_dom_sf"/>
</dbReference>
<dbReference type="InterPro" id="IPR003661">
    <property type="entry name" value="HisK_dim/P_dom"/>
</dbReference>
<comment type="catalytic activity">
    <reaction evidence="1">
        <text>ATP + protein L-histidine = ADP + protein N-phospho-L-histidine.</text>
        <dbReference type="EC" id="2.7.13.3"/>
    </reaction>
</comment>
<dbReference type="InterPro" id="IPR036890">
    <property type="entry name" value="HATPase_C_sf"/>
</dbReference>
<dbReference type="Pfam" id="PF08446">
    <property type="entry name" value="PAS_2"/>
    <property type="match status" value="1"/>
</dbReference>
<dbReference type="SMART" id="SM00065">
    <property type="entry name" value="GAF"/>
    <property type="match status" value="1"/>
</dbReference>
<evidence type="ECO:0000256" key="6">
    <source>
        <dbReference type="ARBA" id="ARBA00022606"/>
    </source>
</evidence>
<dbReference type="InterPro" id="IPR003018">
    <property type="entry name" value="GAF"/>
</dbReference>
<evidence type="ECO:0000313" key="14">
    <source>
        <dbReference type="Proteomes" id="UP000245678"/>
    </source>
</evidence>
<evidence type="ECO:0000256" key="8">
    <source>
        <dbReference type="ARBA" id="ARBA00022777"/>
    </source>
</evidence>
<evidence type="ECO:0000256" key="5">
    <source>
        <dbReference type="ARBA" id="ARBA00022553"/>
    </source>
</evidence>
<dbReference type="SUPFAM" id="SSF55785">
    <property type="entry name" value="PYP-like sensor domain (PAS domain)"/>
    <property type="match status" value="1"/>
</dbReference>
<dbReference type="Gene3D" id="3.30.450.270">
    <property type="match status" value="1"/>
</dbReference>
<keyword evidence="10" id="KW-0675">Receptor</keyword>
<evidence type="ECO:0000256" key="1">
    <source>
        <dbReference type="ARBA" id="ARBA00000085"/>
    </source>
</evidence>
<dbReference type="Pfam" id="PF00360">
    <property type="entry name" value="PHY"/>
    <property type="match status" value="1"/>
</dbReference>
<dbReference type="EMBL" id="QGHA01000006">
    <property type="protein sequence ID" value="PWK76583.1"/>
    <property type="molecule type" value="Genomic_DNA"/>
</dbReference>
<keyword evidence="14" id="KW-1185">Reference proteome</keyword>
<dbReference type="Gene3D" id="3.30.450.20">
    <property type="entry name" value="PAS domain"/>
    <property type="match status" value="1"/>
</dbReference>
<evidence type="ECO:0000256" key="3">
    <source>
        <dbReference type="ARBA" id="ARBA00012438"/>
    </source>
</evidence>
<dbReference type="Pfam" id="PF00512">
    <property type="entry name" value="HisKA"/>
    <property type="match status" value="1"/>
</dbReference>
<keyword evidence="8 13" id="KW-0418">Kinase</keyword>
<dbReference type="InterPro" id="IPR016132">
    <property type="entry name" value="Phyto_chromo_attachment"/>
</dbReference>
<dbReference type="InterPro" id="IPR036097">
    <property type="entry name" value="HisK_dim/P_sf"/>
</dbReference>
<organism evidence="13 14">
    <name type="scientific">Mucilaginibacter oryzae</name>
    <dbReference type="NCBI Taxonomy" id="468058"/>
    <lineage>
        <taxon>Bacteria</taxon>
        <taxon>Pseudomonadati</taxon>
        <taxon>Bacteroidota</taxon>
        <taxon>Sphingobacteriia</taxon>
        <taxon>Sphingobacteriales</taxon>
        <taxon>Sphingobacteriaceae</taxon>
        <taxon>Mucilaginibacter</taxon>
    </lineage>
</organism>
<dbReference type="SMART" id="SM00388">
    <property type="entry name" value="HisKA"/>
    <property type="match status" value="1"/>
</dbReference>
<dbReference type="InterPro" id="IPR043150">
    <property type="entry name" value="Phytochrome_PHY_sf"/>
</dbReference>
<sequence>MSYQVDLTNCDREPIHIPGKIQSHGFLIAVNSKTYNISYVSENVDAFTGFTAINLLGKNITEFEQLLKISGDVASLQQLLNLAKATKTSDTINPLTIDVKGLGYNLIISHSLNDLVLEFESAESDLGYDIQKTIGRSVSEILSGKNLDTLLQNAALEIKKIINYDRVMIYKFNDDGHGEVIAEVKNDHLEPFLGLHYPASDIPKQARELYKINLTRIIADVNSESSAVVTFEEDAAPLDLTHSCLRAVSPIHIQYLKNMGVESSFSISLIAHGELWGLVACHNYSPRFIDYKARDASKLIGQILSSALEYRQDEEDNTKLLELTEAADTISGYLKKDPDFTYALIGNNVTLKDVTTATGVALIYNGEIDVVGQTPTKEQIAEIAEWLKTNMTDTVYSTHRFPTIFTAAQQYSDVAGGILACWLSKELGEMIIWFKPEQVTSIKWAGNPEKPVEETKDGLLQLSPRKSFESWTQIVKFTSEKWKNDEITAVLKVREDIIYAINRKANEIRILNERLQLAYDELDTFSYTISHDLRTPLSSIKNYSELLLSSNNSLDEPAKKMLDRIIKGTDKMHMLIKEILHYSRVGRADLEMSPINMGLLLREIKREVLSALKPGNIEFTIGETPSIIGDSVMITQVFTNLINNAVKYSSKSIPQKVAVHGEMQNNEVIYSVSDNGVGIDINYYNRVFELFKRMDNAMEFEGSGVGLAIVKRIVEKHNARIWFESKLGIGTVFYISFKTS</sequence>
<dbReference type="SMART" id="SM00387">
    <property type="entry name" value="HATPase_c"/>
    <property type="match status" value="1"/>
</dbReference>
<evidence type="ECO:0000259" key="12">
    <source>
        <dbReference type="PROSITE" id="PS50109"/>
    </source>
</evidence>
<dbReference type="AlphaFoldDB" id="A0A316H886"/>
<evidence type="ECO:0000256" key="10">
    <source>
        <dbReference type="ARBA" id="ARBA00023170"/>
    </source>
</evidence>
<dbReference type="GO" id="GO:0009584">
    <property type="term" value="P:detection of visible light"/>
    <property type="evidence" value="ECO:0007669"/>
    <property type="project" value="InterPro"/>
</dbReference>
<dbReference type="SUPFAM" id="SSF55874">
    <property type="entry name" value="ATPase domain of HSP90 chaperone/DNA topoisomerase II/histidine kinase"/>
    <property type="match status" value="1"/>
</dbReference>
<protein>
    <recommendedName>
        <fullName evidence="3">histidine kinase</fullName>
        <ecNumber evidence="3">2.7.13.3</ecNumber>
    </recommendedName>
</protein>
<comment type="similarity">
    <text evidence="2">In the N-terminal section; belongs to the phytochrome family.</text>
</comment>
<dbReference type="Pfam" id="PF01590">
    <property type="entry name" value="GAF"/>
    <property type="match status" value="1"/>
</dbReference>
<dbReference type="Gene3D" id="3.30.565.10">
    <property type="entry name" value="Histidine kinase-like ATPase, C-terminal domain"/>
    <property type="match status" value="1"/>
</dbReference>